<dbReference type="InterPro" id="IPR013783">
    <property type="entry name" value="Ig-like_fold"/>
</dbReference>
<feature type="binding site" evidence="22">
    <location>
        <position position="1109"/>
    </location>
    <ligand>
        <name>Mg(2+)</name>
        <dbReference type="ChEBI" id="CHEBI:18420"/>
    </ligand>
</feature>
<comment type="catalytic activity">
    <reaction evidence="19">
        <text>L-tyrosyl-[protein] + ATP = O-phospho-L-tyrosyl-[protein] + ADP + H(+)</text>
        <dbReference type="Rhea" id="RHEA:10596"/>
        <dbReference type="Rhea" id="RHEA-COMP:10136"/>
        <dbReference type="Rhea" id="RHEA-COMP:20101"/>
        <dbReference type="ChEBI" id="CHEBI:15378"/>
        <dbReference type="ChEBI" id="CHEBI:30616"/>
        <dbReference type="ChEBI" id="CHEBI:46858"/>
        <dbReference type="ChEBI" id="CHEBI:61978"/>
        <dbReference type="ChEBI" id="CHEBI:456216"/>
        <dbReference type="EC" id="2.7.10.1"/>
    </reaction>
</comment>
<feature type="active site" description="Proton acceptor" evidence="20">
    <location>
        <position position="1104"/>
    </location>
</feature>
<keyword evidence="22" id="KW-0479">Metal-binding</keyword>
<evidence type="ECO:0000259" key="28">
    <source>
        <dbReference type="PROSITE" id="PS50835"/>
    </source>
</evidence>
<evidence type="ECO:0000256" key="11">
    <source>
        <dbReference type="ARBA" id="ARBA00022889"/>
    </source>
</evidence>
<feature type="domain" description="Fibronectin type-III" evidence="29">
    <location>
        <begin position="335"/>
        <end position="429"/>
    </location>
</feature>
<evidence type="ECO:0000256" key="20">
    <source>
        <dbReference type="PIRSR" id="PIRSR000615-1"/>
    </source>
</evidence>
<reference evidence="30 31" key="1">
    <citation type="submission" date="2022-05" db="EMBL/GenBank/DDBJ databases">
        <authorList>
            <consortium name="Genoscope - CEA"/>
            <person name="William W."/>
        </authorList>
    </citation>
    <scope>NUCLEOTIDE SEQUENCE [LARGE SCALE GENOMIC DNA]</scope>
</reference>
<dbReference type="GO" id="GO:0007155">
    <property type="term" value="P:cell adhesion"/>
    <property type="evidence" value="ECO:0007669"/>
    <property type="project" value="UniProtKB-KW"/>
</dbReference>
<keyword evidence="14" id="KW-0829">Tyrosine-protein kinase</keyword>
<accession>A0AAU9XFM5</accession>
<evidence type="ECO:0000256" key="13">
    <source>
        <dbReference type="ARBA" id="ARBA00023136"/>
    </source>
</evidence>
<dbReference type="InterPro" id="IPR000719">
    <property type="entry name" value="Prot_kinase_dom"/>
</dbReference>
<evidence type="ECO:0000256" key="2">
    <source>
        <dbReference type="ARBA" id="ARBA00006692"/>
    </source>
</evidence>
<feature type="binding site" evidence="21">
    <location>
        <begin position="969"/>
        <end position="976"/>
    </location>
    <ligand>
        <name>ATP</name>
        <dbReference type="ChEBI" id="CHEBI:30616"/>
    </ligand>
</feature>
<dbReference type="FunFam" id="1.10.510.10:FF:000554">
    <property type="entry name" value="Predicted protein"/>
    <property type="match status" value="1"/>
</dbReference>
<dbReference type="InterPro" id="IPR050122">
    <property type="entry name" value="RTK"/>
</dbReference>
<dbReference type="InterPro" id="IPR007110">
    <property type="entry name" value="Ig-like_dom"/>
</dbReference>
<keyword evidence="12 25" id="KW-1133">Transmembrane helix</keyword>
<evidence type="ECO:0000256" key="17">
    <source>
        <dbReference type="ARBA" id="ARBA00023180"/>
    </source>
</evidence>
<dbReference type="SMART" id="SM00409">
    <property type="entry name" value="IG"/>
    <property type="match status" value="3"/>
</dbReference>
<dbReference type="PROSITE" id="PS50011">
    <property type="entry name" value="PROTEIN_KINASE_DOM"/>
    <property type="match status" value="1"/>
</dbReference>
<evidence type="ECO:0000256" key="25">
    <source>
        <dbReference type="SAM" id="Phobius"/>
    </source>
</evidence>
<keyword evidence="6 26" id="KW-0732">Signal</keyword>
<dbReference type="CDD" id="cd00192">
    <property type="entry name" value="PTKc"/>
    <property type="match status" value="1"/>
</dbReference>
<dbReference type="SMART" id="SM00408">
    <property type="entry name" value="IGc2"/>
    <property type="match status" value="2"/>
</dbReference>
<feature type="binding site" evidence="22">
    <location>
        <position position="1122"/>
    </location>
    <ligand>
        <name>Mg(2+)</name>
        <dbReference type="ChEBI" id="CHEBI:18420"/>
    </ligand>
</feature>
<name>A0AAU9XFM5_9CNID</name>
<keyword evidence="4" id="KW-0808">Transferase</keyword>
<dbReference type="PROSITE" id="PS00107">
    <property type="entry name" value="PROTEIN_KINASE_ATP"/>
    <property type="match status" value="1"/>
</dbReference>
<dbReference type="SUPFAM" id="SSF48726">
    <property type="entry name" value="Immunoglobulin"/>
    <property type="match status" value="2"/>
</dbReference>
<keyword evidence="31" id="KW-1185">Reference proteome</keyword>
<evidence type="ECO:0000256" key="21">
    <source>
        <dbReference type="PIRSR" id="PIRSR000615-2"/>
    </source>
</evidence>
<evidence type="ECO:0000313" key="30">
    <source>
        <dbReference type="EMBL" id="CAH3146251.1"/>
    </source>
</evidence>
<dbReference type="SMART" id="SM00219">
    <property type="entry name" value="TyrKc"/>
    <property type="match status" value="1"/>
</dbReference>
<dbReference type="Pfam" id="PF00041">
    <property type="entry name" value="fn3"/>
    <property type="match status" value="1"/>
</dbReference>
<evidence type="ECO:0000256" key="22">
    <source>
        <dbReference type="PIRSR" id="PIRSR000615-3"/>
    </source>
</evidence>
<dbReference type="SMART" id="SM00060">
    <property type="entry name" value="FN3"/>
    <property type="match status" value="3"/>
</dbReference>
<dbReference type="Gene3D" id="2.60.40.10">
    <property type="entry name" value="Immunoglobulins"/>
    <property type="match status" value="6"/>
</dbReference>
<keyword evidence="9" id="KW-0418">Kinase</keyword>
<dbReference type="InterPro" id="IPR017441">
    <property type="entry name" value="Protein_kinase_ATP_BS"/>
</dbReference>
<dbReference type="AlphaFoldDB" id="A0AAU9XFM5"/>
<evidence type="ECO:0000256" key="5">
    <source>
        <dbReference type="ARBA" id="ARBA00022692"/>
    </source>
</evidence>
<keyword evidence="18" id="KW-0393">Immunoglobulin domain</keyword>
<dbReference type="Proteomes" id="UP001159428">
    <property type="component" value="Unassembled WGS sequence"/>
</dbReference>
<dbReference type="GO" id="GO:0046872">
    <property type="term" value="F:metal ion binding"/>
    <property type="evidence" value="ECO:0007669"/>
    <property type="project" value="UniProtKB-KW"/>
</dbReference>
<keyword evidence="11" id="KW-0130">Cell adhesion</keyword>
<evidence type="ECO:0000256" key="26">
    <source>
        <dbReference type="SAM" id="SignalP"/>
    </source>
</evidence>
<dbReference type="Gene3D" id="1.10.510.10">
    <property type="entry name" value="Transferase(Phosphotransferase) domain 1"/>
    <property type="match status" value="1"/>
</dbReference>
<protein>
    <recommendedName>
        <fullName evidence="3">receptor protein-tyrosine kinase</fullName>
        <ecNumber evidence="3">2.7.10.1</ecNumber>
    </recommendedName>
</protein>
<keyword evidence="5 25" id="KW-0812">Transmembrane</keyword>
<dbReference type="SUPFAM" id="SSF49265">
    <property type="entry name" value="Fibronectin type III"/>
    <property type="match status" value="2"/>
</dbReference>
<sequence length="1264" mass="143039">MLSLRGAAVLIFCCVLHITAVASLHSATKFTKTPPFKIFAVEGSDVTFHWELSFGNFQDWKKLEQIIWGQTDGNARMRDKYITVRKGIAVSNPELDTAIKSRTGWIGNVTQHRCKLMFVLRNVSKADQTTYGCTVIVGGLDRRSGPINLFVHDPIPPKFTRRSNANVKADEEDDLRLHCNASGDPRPSITWSKDGTPLQNSSSSAVLQIPNLQQRDAGNYTCTAKNRAGSVSHSMVVRVVRYKPRINKTASSKPLLQSWIGKVTTLRCSADAEPLANFTWFKDGQRIVHGVNSAHNMGTLTLRPKTAGDFGSYSCRATNIKGAAWYHMGIFQIYAPSPPIIYQVTPDVLKFDITWNMTKVKNSSRIIEFMITLLDANRHVLQTHSGIKGTFFTLKNLQQNRTYILMLQARNIAGYGQAANVTVKTLEADPPKPPKVVVVPNVLSLNVTWFSSIEDNSIKIYDYLVKVVDYVSNTLVQEYKKVKETSLVINKLMKNRTYFVAIQARNEVGYGKPSNVSATTLLAGTIKTVLRMSIDASLSNDGHLFWLHFLPYFQLSKILFIFQVSQPMSKSTIVQIAKICIYVQMFNFSSTALFPSSICFVLGPPDAPLVTNISVSGKQCSLQWREPYNGQSAILKYTVYVWGFMARLESYTKERLGLWNTTNLSYTLELDWDKMYWMAVSAWNKYGESFPLLRRKFRTEKNPKAQISTKMPTVPTSSLTLLSSKKQESTVAKRKTEKLPTELPTARQAETSENRTGIFSFYAPIWFVALAFVTPIFVFVVWKITRRIIVKHCSKSSGDSDKQTEIESDVDSELGNPSYLASMVELKETSVLNEYESITDIFQKNLNLGYSMEDEKPRYSRNPVTHDYCYVSEESSVYSHLNDIPTGRGSKSLKSSKRSFPDDKLGHDNGHLTTGLGMFDMQMYSHLTHGEPPTIGVKRCILPETSFILPPSQKWEISRDRLRIENTVGRGEFGLVKKGYALDVTEEGGWAIVAVKTVKENSNGSQREDLLSELKVMKELLSHKHVVQLLACVTKSEPLCVITEYAPYGDLLGFLRKKRGLRDDYYDIQQLPERSLTSQLLMKFAWEIADGMAHLSAAKIIHRDLAARNVLLGENLTCKVTDFGMARNTRSKDIYERTSEGRLPLKWTALESLEHGRYTTKSDVWSFGVVLYEIFTIGGAPYPGVNVSELTRKLKSGYRMEKPNHVHNKLYDLMRSCWNKDPDKRLTFSQLNKTLNQLDREIQKCINLRAYNGKLYENFQVFKK</sequence>
<dbReference type="InterPro" id="IPR003599">
    <property type="entry name" value="Ig_sub"/>
</dbReference>
<dbReference type="PROSITE" id="PS00109">
    <property type="entry name" value="PROTEIN_KINASE_TYR"/>
    <property type="match status" value="1"/>
</dbReference>
<proteinExistence type="inferred from homology"/>
<feature type="domain" description="Fibronectin type-III" evidence="29">
    <location>
        <begin position="430"/>
        <end position="524"/>
    </location>
</feature>
<dbReference type="PIRSF" id="PIRSF000615">
    <property type="entry name" value="TyrPK_CSF1-R"/>
    <property type="match status" value="1"/>
</dbReference>
<feature type="region of interest" description="Disordered" evidence="24">
    <location>
        <begin position="887"/>
        <end position="907"/>
    </location>
</feature>
<dbReference type="GO" id="GO:0007169">
    <property type="term" value="P:cell surface receptor protein tyrosine kinase signaling pathway"/>
    <property type="evidence" value="ECO:0007669"/>
    <property type="project" value="TreeGrafter"/>
</dbReference>
<evidence type="ECO:0000256" key="6">
    <source>
        <dbReference type="ARBA" id="ARBA00022729"/>
    </source>
</evidence>
<feature type="signal peptide" evidence="26">
    <location>
        <begin position="1"/>
        <end position="23"/>
    </location>
</feature>
<dbReference type="EC" id="2.7.10.1" evidence="3"/>
<dbReference type="InterPro" id="IPR011009">
    <property type="entry name" value="Kinase-like_dom_sf"/>
</dbReference>
<evidence type="ECO:0000256" key="1">
    <source>
        <dbReference type="ARBA" id="ARBA00004167"/>
    </source>
</evidence>
<feature type="domain" description="Protein kinase" evidence="27">
    <location>
        <begin position="962"/>
        <end position="1235"/>
    </location>
</feature>
<comment type="caution">
    <text evidence="30">The sequence shown here is derived from an EMBL/GenBank/DDBJ whole genome shotgun (WGS) entry which is preliminary data.</text>
</comment>
<dbReference type="CDD" id="cd00063">
    <property type="entry name" value="FN3"/>
    <property type="match status" value="3"/>
</dbReference>
<keyword evidence="13 25" id="KW-0472">Membrane</keyword>
<keyword evidence="7" id="KW-0677">Repeat</keyword>
<dbReference type="InterPro" id="IPR003961">
    <property type="entry name" value="FN3_dom"/>
</dbReference>
<dbReference type="PANTHER" id="PTHR24416:SF617">
    <property type="entry name" value="RET ONCOGENE, ISOFORM A"/>
    <property type="match status" value="1"/>
</dbReference>
<feature type="domain" description="Fibronectin type-III" evidence="29">
    <location>
        <begin position="604"/>
        <end position="702"/>
    </location>
</feature>
<evidence type="ECO:0000256" key="24">
    <source>
        <dbReference type="SAM" id="MobiDB-lite"/>
    </source>
</evidence>
<feature type="transmembrane region" description="Helical" evidence="25">
    <location>
        <begin position="761"/>
        <end position="782"/>
    </location>
</feature>
<evidence type="ECO:0000256" key="10">
    <source>
        <dbReference type="ARBA" id="ARBA00022840"/>
    </source>
</evidence>
<feature type="binding site" evidence="21">
    <location>
        <begin position="1044"/>
        <end position="1050"/>
    </location>
    <ligand>
        <name>ATP</name>
        <dbReference type="ChEBI" id="CHEBI:30616"/>
    </ligand>
</feature>
<dbReference type="PROSITE" id="PS50853">
    <property type="entry name" value="FN3"/>
    <property type="match status" value="3"/>
</dbReference>
<evidence type="ECO:0000256" key="16">
    <source>
        <dbReference type="ARBA" id="ARBA00023170"/>
    </source>
</evidence>
<keyword evidence="17" id="KW-0325">Glycoprotein</keyword>
<evidence type="ECO:0000256" key="9">
    <source>
        <dbReference type="ARBA" id="ARBA00022777"/>
    </source>
</evidence>
<evidence type="ECO:0000256" key="19">
    <source>
        <dbReference type="ARBA" id="ARBA00051243"/>
    </source>
</evidence>
<comment type="similarity">
    <text evidence="2">Belongs to the protein kinase superfamily. CAMK Ser/Thr protein kinase family.</text>
</comment>
<organism evidence="30 31">
    <name type="scientific">Pocillopora meandrina</name>
    <dbReference type="NCBI Taxonomy" id="46732"/>
    <lineage>
        <taxon>Eukaryota</taxon>
        <taxon>Metazoa</taxon>
        <taxon>Cnidaria</taxon>
        <taxon>Anthozoa</taxon>
        <taxon>Hexacorallia</taxon>
        <taxon>Scleractinia</taxon>
        <taxon>Astrocoeniina</taxon>
        <taxon>Pocilloporidae</taxon>
        <taxon>Pocillopora</taxon>
    </lineage>
</organism>
<keyword evidence="10 21" id="KW-0067">ATP-binding</keyword>
<evidence type="ECO:0000256" key="18">
    <source>
        <dbReference type="ARBA" id="ARBA00023319"/>
    </source>
</evidence>
<dbReference type="InterPro" id="IPR001245">
    <property type="entry name" value="Ser-Thr/Tyr_kinase_cat_dom"/>
</dbReference>
<dbReference type="GO" id="GO:0004714">
    <property type="term" value="F:transmembrane receptor protein tyrosine kinase activity"/>
    <property type="evidence" value="ECO:0007669"/>
    <property type="project" value="UniProtKB-EC"/>
</dbReference>
<keyword evidence="16" id="KW-0675">Receptor</keyword>
<keyword evidence="15" id="KW-1015">Disulfide bond</keyword>
<dbReference type="Pfam" id="PF13927">
    <property type="entry name" value="Ig_3"/>
    <property type="match status" value="2"/>
</dbReference>
<dbReference type="FunFam" id="2.60.40.10:FF:000017">
    <property type="entry name" value="Down syndrome cell adhesion molecule b"/>
    <property type="match status" value="1"/>
</dbReference>
<evidence type="ECO:0000256" key="14">
    <source>
        <dbReference type="ARBA" id="ARBA00023137"/>
    </source>
</evidence>
<feature type="binding site" evidence="21 23">
    <location>
        <position position="996"/>
    </location>
    <ligand>
        <name>ATP</name>
        <dbReference type="ChEBI" id="CHEBI:30616"/>
    </ligand>
</feature>
<dbReference type="InterPro" id="IPR036116">
    <property type="entry name" value="FN3_sf"/>
</dbReference>
<keyword evidence="8 21" id="KW-0547">Nucleotide-binding</keyword>
<dbReference type="GO" id="GO:0043235">
    <property type="term" value="C:receptor complex"/>
    <property type="evidence" value="ECO:0007669"/>
    <property type="project" value="TreeGrafter"/>
</dbReference>
<feature type="domain" description="Ig-like" evidence="28">
    <location>
        <begin position="244"/>
        <end position="319"/>
    </location>
</feature>
<evidence type="ECO:0000256" key="12">
    <source>
        <dbReference type="ARBA" id="ARBA00022989"/>
    </source>
</evidence>
<evidence type="ECO:0000256" key="8">
    <source>
        <dbReference type="ARBA" id="ARBA00022741"/>
    </source>
</evidence>
<dbReference type="GO" id="GO:0005524">
    <property type="term" value="F:ATP binding"/>
    <property type="evidence" value="ECO:0007669"/>
    <property type="project" value="UniProtKB-UniRule"/>
</dbReference>
<feature type="binding site" evidence="21">
    <location>
        <position position="1108"/>
    </location>
    <ligand>
        <name>ATP</name>
        <dbReference type="ChEBI" id="CHEBI:30616"/>
    </ligand>
</feature>
<dbReference type="SUPFAM" id="SSF56112">
    <property type="entry name" value="Protein kinase-like (PK-like)"/>
    <property type="match status" value="1"/>
</dbReference>
<evidence type="ECO:0000256" key="4">
    <source>
        <dbReference type="ARBA" id="ARBA00022679"/>
    </source>
</evidence>
<dbReference type="InterPro" id="IPR020635">
    <property type="entry name" value="Tyr_kinase_cat_dom"/>
</dbReference>
<dbReference type="InterPro" id="IPR003598">
    <property type="entry name" value="Ig_sub2"/>
</dbReference>
<dbReference type="PRINTS" id="PR00109">
    <property type="entry name" value="TYRKINASE"/>
</dbReference>
<dbReference type="GO" id="GO:0005886">
    <property type="term" value="C:plasma membrane"/>
    <property type="evidence" value="ECO:0007669"/>
    <property type="project" value="TreeGrafter"/>
</dbReference>
<keyword evidence="22" id="KW-0460">Magnesium</keyword>
<feature type="domain" description="Ig-like" evidence="28">
    <location>
        <begin position="157"/>
        <end position="238"/>
    </location>
</feature>
<feature type="region of interest" description="Disordered" evidence="24">
    <location>
        <begin position="724"/>
        <end position="747"/>
    </location>
</feature>
<dbReference type="InterPro" id="IPR036179">
    <property type="entry name" value="Ig-like_dom_sf"/>
</dbReference>
<dbReference type="CDD" id="cd00096">
    <property type="entry name" value="Ig"/>
    <property type="match status" value="2"/>
</dbReference>
<evidence type="ECO:0000256" key="23">
    <source>
        <dbReference type="PROSITE-ProRule" id="PRU10141"/>
    </source>
</evidence>
<evidence type="ECO:0000259" key="27">
    <source>
        <dbReference type="PROSITE" id="PS50011"/>
    </source>
</evidence>
<evidence type="ECO:0000256" key="7">
    <source>
        <dbReference type="ARBA" id="ARBA00022737"/>
    </source>
</evidence>
<evidence type="ECO:0000259" key="29">
    <source>
        <dbReference type="PROSITE" id="PS50853"/>
    </source>
</evidence>
<dbReference type="Pfam" id="PF07714">
    <property type="entry name" value="PK_Tyr_Ser-Thr"/>
    <property type="match status" value="1"/>
</dbReference>
<dbReference type="Gene3D" id="3.30.200.20">
    <property type="entry name" value="Phosphorylase Kinase, domain 1"/>
    <property type="match status" value="1"/>
</dbReference>
<evidence type="ECO:0000256" key="15">
    <source>
        <dbReference type="ARBA" id="ARBA00023157"/>
    </source>
</evidence>
<dbReference type="EMBL" id="CALNXJ010000041">
    <property type="protein sequence ID" value="CAH3146251.1"/>
    <property type="molecule type" value="Genomic_DNA"/>
</dbReference>
<evidence type="ECO:0000313" key="31">
    <source>
        <dbReference type="Proteomes" id="UP001159428"/>
    </source>
</evidence>
<comment type="subcellular location">
    <subcellularLocation>
        <location evidence="1">Membrane</location>
        <topology evidence="1">Single-pass membrane protein</topology>
    </subcellularLocation>
</comment>
<feature type="chain" id="PRO_5043751213" description="receptor protein-tyrosine kinase" evidence="26">
    <location>
        <begin position="24"/>
        <end position="1264"/>
    </location>
</feature>
<evidence type="ECO:0000256" key="3">
    <source>
        <dbReference type="ARBA" id="ARBA00011902"/>
    </source>
</evidence>
<gene>
    <name evidence="30" type="ORF">PMEA_00022897</name>
</gene>
<dbReference type="InterPro" id="IPR008266">
    <property type="entry name" value="Tyr_kinase_AS"/>
</dbReference>
<dbReference type="PANTHER" id="PTHR24416">
    <property type="entry name" value="TYROSINE-PROTEIN KINASE RECEPTOR"/>
    <property type="match status" value="1"/>
</dbReference>
<dbReference type="PROSITE" id="PS50835">
    <property type="entry name" value="IG_LIKE"/>
    <property type="match status" value="2"/>
</dbReference>